<organism evidence="1 2">
    <name type="scientific">Bizionia sediminis</name>
    <dbReference type="NCBI Taxonomy" id="1737064"/>
    <lineage>
        <taxon>Bacteria</taxon>
        <taxon>Pseudomonadati</taxon>
        <taxon>Bacteroidota</taxon>
        <taxon>Flavobacteriia</taxon>
        <taxon>Flavobacteriales</taxon>
        <taxon>Flavobacteriaceae</taxon>
        <taxon>Bizionia</taxon>
    </lineage>
</organism>
<dbReference type="EMBL" id="JBHULS010000003">
    <property type="protein sequence ID" value="MFD2551925.1"/>
    <property type="molecule type" value="Genomic_DNA"/>
</dbReference>
<sequence>MKTQILLYAIIISCLNLWSQKKGIVYYGQIESIGLKGPHGPDFNSFLLYNSNESYYVSAKDSLDSKTEFKKVYDNADGSEGLAYAVYTTPLGKQVYYNRKKDSIYWSQWNNFYVAEKTPRINWKLETETKKIGKFTVNKATGEFRGRIYTAWYTLEVPLPFGPWKLQGLPGLILEAYDKDKEMYLYFKSLEYPTDNQTAIAQIRSYENQLISWKSLDDFKERLDKMYERMRNSSITIAQKLNTDVPEQKVKSEALLESF</sequence>
<protein>
    <submittedName>
        <fullName evidence="1">GLPGLI family protein</fullName>
    </submittedName>
</protein>
<dbReference type="Proteomes" id="UP001597472">
    <property type="component" value="Unassembled WGS sequence"/>
</dbReference>
<name>A0ABW5KUF6_9FLAO</name>
<dbReference type="InterPro" id="IPR005901">
    <property type="entry name" value="GLPGLI"/>
</dbReference>
<gene>
    <name evidence="1" type="ORF">ACFSQP_08860</name>
</gene>
<keyword evidence="2" id="KW-1185">Reference proteome</keyword>
<dbReference type="RefSeq" id="WP_376893552.1">
    <property type="nucleotide sequence ID" value="NZ_JBHULS010000003.1"/>
</dbReference>
<proteinExistence type="predicted"/>
<comment type="caution">
    <text evidence="1">The sequence shown here is derived from an EMBL/GenBank/DDBJ whole genome shotgun (WGS) entry which is preliminary data.</text>
</comment>
<evidence type="ECO:0000313" key="1">
    <source>
        <dbReference type="EMBL" id="MFD2551925.1"/>
    </source>
</evidence>
<dbReference type="NCBIfam" id="TIGR01200">
    <property type="entry name" value="GLPGLI"/>
    <property type="match status" value="1"/>
</dbReference>
<reference evidence="2" key="1">
    <citation type="journal article" date="2019" name="Int. J. Syst. Evol. Microbiol.">
        <title>The Global Catalogue of Microorganisms (GCM) 10K type strain sequencing project: providing services to taxonomists for standard genome sequencing and annotation.</title>
        <authorList>
            <consortium name="The Broad Institute Genomics Platform"/>
            <consortium name="The Broad Institute Genome Sequencing Center for Infectious Disease"/>
            <person name="Wu L."/>
            <person name="Ma J."/>
        </authorList>
    </citation>
    <scope>NUCLEOTIDE SEQUENCE [LARGE SCALE GENOMIC DNA]</scope>
    <source>
        <strain evidence="2">KCTC 42587</strain>
    </source>
</reference>
<evidence type="ECO:0000313" key="2">
    <source>
        <dbReference type="Proteomes" id="UP001597472"/>
    </source>
</evidence>
<accession>A0ABW5KUF6</accession>
<dbReference type="Pfam" id="PF09697">
    <property type="entry name" value="Porph_ging"/>
    <property type="match status" value="1"/>
</dbReference>